<dbReference type="FunFam" id="3.40.50.720:FF:000084">
    <property type="entry name" value="Short-chain dehydrogenase reductase"/>
    <property type="match status" value="1"/>
</dbReference>
<dbReference type="PANTHER" id="PTHR43975:SF2">
    <property type="entry name" value="EG:BACR7A4.14 PROTEIN-RELATED"/>
    <property type="match status" value="1"/>
</dbReference>
<dbReference type="EMBL" id="RMBX01000011">
    <property type="protein sequence ID" value="RPD39388.1"/>
    <property type="molecule type" value="Genomic_DNA"/>
</dbReference>
<dbReference type="PRINTS" id="PR00081">
    <property type="entry name" value="GDHRDH"/>
</dbReference>
<dbReference type="AlphaFoldDB" id="A0A3N4M7V1"/>
<name>A0A3N4M7V1_9BACT</name>
<dbReference type="PRINTS" id="PR00080">
    <property type="entry name" value="SDRFAMILY"/>
</dbReference>
<evidence type="ECO:0000313" key="4">
    <source>
        <dbReference type="Proteomes" id="UP000279089"/>
    </source>
</evidence>
<reference evidence="4" key="1">
    <citation type="submission" date="2018-11" db="EMBL/GenBank/DDBJ databases">
        <title>Chitinophaga lutea sp.nov., isolate from arsenic contaminated soil.</title>
        <authorList>
            <person name="Zong Y."/>
        </authorList>
    </citation>
    <scope>NUCLEOTIDE SEQUENCE [LARGE SCALE GENOMIC DNA]</scope>
    <source>
        <strain evidence="4">YLT18</strain>
    </source>
</reference>
<dbReference type="NCBIfam" id="NF005559">
    <property type="entry name" value="PRK07231.1"/>
    <property type="match status" value="1"/>
</dbReference>
<dbReference type="Pfam" id="PF13561">
    <property type="entry name" value="adh_short_C2"/>
    <property type="match status" value="1"/>
</dbReference>
<evidence type="ECO:0000313" key="3">
    <source>
        <dbReference type="EMBL" id="RPD39388.1"/>
    </source>
</evidence>
<dbReference type="PANTHER" id="PTHR43975">
    <property type="entry name" value="ZGC:101858"/>
    <property type="match status" value="1"/>
</dbReference>
<dbReference type="OrthoDB" id="9803333at2"/>
<dbReference type="Gene3D" id="3.40.50.720">
    <property type="entry name" value="NAD(P)-binding Rossmann-like Domain"/>
    <property type="match status" value="1"/>
</dbReference>
<gene>
    <name evidence="3" type="ORF">EG028_19895</name>
</gene>
<evidence type="ECO:0000256" key="1">
    <source>
        <dbReference type="ARBA" id="ARBA00006484"/>
    </source>
</evidence>
<dbReference type="InterPro" id="IPR020904">
    <property type="entry name" value="Sc_DH/Rdtase_CS"/>
</dbReference>
<protein>
    <submittedName>
        <fullName evidence="3">Glucose 1-dehydrogenase</fullName>
        <ecNumber evidence="3">1.1.1.47</ecNumber>
    </submittedName>
</protein>
<dbReference type="PROSITE" id="PS00061">
    <property type="entry name" value="ADH_SHORT"/>
    <property type="match status" value="1"/>
</dbReference>
<feature type="domain" description="Ketoreductase" evidence="2">
    <location>
        <begin position="7"/>
        <end position="186"/>
    </location>
</feature>
<dbReference type="SUPFAM" id="SSF51735">
    <property type="entry name" value="NAD(P)-binding Rossmann-fold domains"/>
    <property type="match status" value="1"/>
</dbReference>
<dbReference type="CDD" id="cd05233">
    <property type="entry name" value="SDR_c"/>
    <property type="match status" value="1"/>
</dbReference>
<accession>A0A3N4M7V1</accession>
<dbReference type="RefSeq" id="WP_120518030.1">
    <property type="nucleotide sequence ID" value="NZ_QXZY01000011.1"/>
</dbReference>
<organism evidence="3 4">
    <name type="scientific">Chitinophaga barathri</name>
    <dbReference type="NCBI Taxonomy" id="1647451"/>
    <lineage>
        <taxon>Bacteria</taxon>
        <taxon>Pseudomonadati</taxon>
        <taxon>Bacteroidota</taxon>
        <taxon>Chitinophagia</taxon>
        <taxon>Chitinophagales</taxon>
        <taxon>Chitinophagaceae</taxon>
        <taxon>Chitinophaga</taxon>
    </lineage>
</organism>
<comment type="caution">
    <text evidence="3">The sequence shown here is derived from an EMBL/GenBank/DDBJ whole genome shotgun (WGS) entry which is preliminary data.</text>
</comment>
<dbReference type="SMART" id="SM00822">
    <property type="entry name" value="PKS_KR"/>
    <property type="match status" value="1"/>
</dbReference>
<comment type="similarity">
    <text evidence="1">Belongs to the short-chain dehydrogenases/reductases (SDR) family.</text>
</comment>
<dbReference type="GO" id="GO:0047936">
    <property type="term" value="F:glucose 1-dehydrogenase [NAD(P)+] activity"/>
    <property type="evidence" value="ECO:0007669"/>
    <property type="project" value="UniProtKB-EC"/>
</dbReference>
<evidence type="ECO:0000259" key="2">
    <source>
        <dbReference type="SMART" id="SM00822"/>
    </source>
</evidence>
<keyword evidence="3" id="KW-0560">Oxidoreductase</keyword>
<proteinExistence type="inferred from homology"/>
<dbReference type="EC" id="1.1.1.47" evidence="3"/>
<sequence>MSTLKDKVAIVTGGNSGIGLATAEEFIARGAKVVITGRNRDAVDAAASGLGSGTLGVTADQASITDAEALVNTVKERYGKVDVLFVNAGIGAFAPVNDVTEEQFDQMMNVNFKGAFFTIQKFLPLLNDGASIILLSSINAFTGMPGASVYSASKAALNSLGRTLSRELATRRIRVNTVNPGPIKTPILAKAGLDEASVASFHQKFAERIPLNRAGESAEVAKLVAFLASSDASFITGAEYNIDGGFTVHELLG</sequence>
<keyword evidence="4" id="KW-1185">Reference proteome</keyword>
<dbReference type="Proteomes" id="UP000279089">
    <property type="component" value="Unassembled WGS sequence"/>
</dbReference>
<dbReference type="InterPro" id="IPR036291">
    <property type="entry name" value="NAD(P)-bd_dom_sf"/>
</dbReference>
<dbReference type="InterPro" id="IPR002347">
    <property type="entry name" value="SDR_fam"/>
</dbReference>
<dbReference type="InterPro" id="IPR057326">
    <property type="entry name" value="KR_dom"/>
</dbReference>